<protein>
    <submittedName>
        <fullName evidence="1">Uncharacterized protein</fullName>
    </submittedName>
</protein>
<keyword evidence="2" id="KW-1185">Reference proteome</keyword>
<sequence length="157" mass="17325">MNATKFKGLAVETNSLKVSTVFSPDNKEVSLLFSNLQINSIGGREDILVKTRTVSFQIPLDSDHQQVNVKQYIRGHVNIEGSARAVLVIHVAGNTIIADLENLKDDNFTQSIDSQIETGTMYQLTMFLLVECDVDLPETNAFLQIDSLDIAIEGAIK</sequence>
<name>A0A521G3S5_9BACT</name>
<evidence type="ECO:0000313" key="2">
    <source>
        <dbReference type="Proteomes" id="UP000316238"/>
    </source>
</evidence>
<dbReference type="AlphaFoldDB" id="A0A521G3S5"/>
<evidence type="ECO:0000313" key="1">
    <source>
        <dbReference type="EMBL" id="TAA75658.1"/>
    </source>
</evidence>
<reference evidence="1" key="1">
    <citation type="submission" date="2017-07" db="EMBL/GenBank/DDBJ databases">
        <title>The cable genome - Insights into the physiology and evolution of filamentous bacteria capable of sulfide oxidation via long distance electron transfer.</title>
        <authorList>
            <person name="Thorup C."/>
            <person name="Bjerg J.T."/>
            <person name="Schreiber L."/>
            <person name="Nielsen L.P."/>
            <person name="Kjeldsen K.U."/>
            <person name="Boesen T."/>
            <person name="Boggild A."/>
            <person name="Meysman F."/>
            <person name="Geelhoed J."/>
            <person name="Schramm A."/>
        </authorList>
    </citation>
    <scope>NUCLEOTIDE SEQUENCE [LARGE SCALE GENOMIC DNA]</scope>
    <source>
        <strain evidence="1">GS</strain>
    </source>
</reference>
<dbReference type="EMBL" id="NQJD01000005">
    <property type="protein sequence ID" value="TAA75658.1"/>
    <property type="molecule type" value="Genomic_DNA"/>
</dbReference>
<proteinExistence type="predicted"/>
<accession>A0A521G3S5</accession>
<gene>
    <name evidence="1" type="ORF">CDV28_105116</name>
</gene>
<organism evidence="1 2">
    <name type="scientific">Candidatus Electronema aureum</name>
    <dbReference type="NCBI Taxonomy" id="2005002"/>
    <lineage>
        <taxon>Bacteria</taxon>
        <taxon>Pseudomonadati</taxon>
        <taxon>Thermodesulfobacteriota</taxon>
        <taxon>Desulfobulbia</taxon>
        <taxon>Desulfobulbales</taxon>
        <taxon>Desulfobulbaceae</taxon>
        <taxon>Candidatus Electronema</taxon>
    </lineage>
</organism>
<dbReference type="Proteomes" id="UP000316238">
    <property type="component" value="Unassembled WGS sequence"/>
</dbReference>
<comment type="caution">
    <text evidence="1">The sequence shown here is derived from an EMBL/GenBank/DDBJ whole genome shotgun (WGS) entry which is preliminary data.</text>
</comment>